<reference evidence="2 3" key="1">
    <citation type="submission" date="2024-04" db="EMBL/GenBank/DDBJ databases">
        <title>whole genome sequencing of Lutimonas vermicola strain IMCC1616.</title>
        <authorList>
            <person name="Bae S.S."/>
        </authorList>
    </citation>
    <scope>NUCLEOTIDE SEQUENCE [LARGE SCALE GENOMIC DNA]</scope>
    <source>
        <strain evidence="2 3">IMCC1616</strain>
    </source>
</reference>
<dbReference type="SUPFAM" id="SSF90257">
    <property type="entry name" value="Myosin rod fragments"/>
    <property type="match status" value="1"/>
</dbReference>
<keyword evidence="1" id="KW-0175">Coiled coil</keyword>
<organism evidence="2 3">
    <name type="scientific">Lutimonas vermicola</name>
    <dbReference type="NCBI Taxonomy" id="414288"/>
    <lineage>
        <taxon>Bacteria</taxon>
        <taxon>Pseudomonadati</taxon>
        <taxon>Bacteroidota</taxon>
        <taxon>Flavobacteriia</taxon>
        <taxon>Flavobacteriales</taxon>
        <taxon>Flavobacteriaceae</taxon>
        <taxon>Lutimonas</taxon>
    </lineage>
</organism>
<feature type="coiled-coil region" evidence="1">
    <location>
        <begin position="22"/>
        <end position="63"/>
    </location>
</feature>
<accession>A0ABU9KWU2</accession>
<sequence length="96" mass="11157">MNKLFEIVGNLEAKLSKILGKYAILQQENLKLIQQKNNLQHQLDKQQEVIEELERKYESLRVANTIVGSKEDKHATKLKINTLIREIDKCIVQLSD</sequence>
<comment type="caution">
    <text evidence="2">The sequence shown here is derived from an EMBL/GenBank/DDBJ whole genome shotgun (WGS) entry which is preliminary data.</text>
</comment>
<evidence type="ECO:0000313" key="2">
    <source>
        <dbReference type="EMBL" id="MEL4454658.1"/>
    </source>
</evidence>
<protein>
    <recommendedName>
        <fullName evidence="4">Cell division protein ZapB</fullName>
    </recommendedName>
</protein>
<gene>
    <name evidence="2" type="ORF">AABB81_02030</name>
</gene>
<name>A0ABU9KWU2_9FLAO</name>
<dbReference type="EMBL" id="JBCDNA010000001">
    <property type="protein sequence ID" value="MEL4454658.1"/>
    <property type="molecule type" value="Genomic_DNA"/>
</dbReference>
<keyword evidence="3" id="KW-1185">Reference proteome</keyword>
<evidence type="ECO:0000313" key="3">
    <source>
        <dbReference type="Proteomes" id="UP001474120"/>
    </source>
</evidence>
<evidence type="ECO:0008006" key="4">
    <source>
        <dbReference type="Google" id="ProtNLM"/>
    </source>
</evidence>
<evidence type="ECO:0000256" key="1">
    <source>
        <dbReference type="SAM" id="Coils"/>
    </source>
</evidence>
<dbReference type="RefSeq" id="WP_342158250.1">
    <property type="nucleotide sequence ID" value="NZ_JBCDNA010000001.1"/>
</dbReference>
<dbReference type="Proteomes" id="UP001474120">
    <property type="component" value="Unassembled WGS sequence"/>
</dbReference>
<proteinExistence type="predicted"/>